<keyword evidence="11" id="KW-0732">Signal</keyword>
<evidence type="ECO:0000256" key="2">
    <source>
        <dbReference type="ARBA" id="ARBA00012202"/>
    </source>
</evidence>
<evidence type="ECO:0000256" key="4">
    <source>
        <dbReference type="ARBA" id="ARBA00022741"/>
    </source>
</evidence>
<keyword evidence="8" id="KW-0141">cGMP biosynthesis</keyword>
<dbReference type="GO" id="GO:0004672">
    <property type="term" value="F:protein kinase activity"/>
    <property type="evidence" value="ECO:0007669"/>
    <property type="project" value="InterPro"/>
</dbReference>
<dbReference type="Pfam" id="PF00211">
    <property type="entry name" value="Guanylate_cyc"/>
    <property type="match status" value="1"/>
</dbReference>
<dbReference type="InterPro" id="IPR000719">
    <property type="entry name" value="Prot_kinase_dom"/>
</dbReference>
<dbReference type="InterPro" id="IPR008271">
    <property type="entry name" value="Ser/Thr_kinase_AS"/>
</dbReference>
<dbReference type="InterPro" id="IPR029787">
    <property type="entry name" value="Nucleotide_cyclase"/>
</dbReference>
<dbReference type="PROSITE" id="PS50011">
    <property type="entry name" value="PROTEIN_KINASE_DOM"/>
    <property type="match status" value="1"/>
</dbReference>
<sequence>MRAQLFLAVALLLAASRASALFEYVNSDAFATCDIYGAPNETAVGPWSSLPPHCVLEEQESKFRCMRSYIEARADQIPDGEAACDADYNAPCARSIAEAKAEGLRRRLAAAEVVDGGATPADYMALARSHLEDAAAIVSGQNVSLAEELEGLVAAASNASLTLGMLDDIAVAVIGNINATRLIEVATGAFVNAEDGGGDLEDMLVRATAGEFNHPNHFWPLVMDISSGVIRANGRQAAFANDPAEGSQAINKTLAGWLLSVTASMGEPADSGATFDFVPAAGIPGTDCPSEADAPGAGFCVNNSVYRAALARDGKNVSDEGNYTGRIRAAIEACEIHGHHGAFTYLLMPSALLGSASLANTKWAAERRADEWILYSATPTELLGLSVAYSYRNIPNAPVLPCNSDFNDLCSIANSVTLVGKALDAVDRTRTQWAFEDALNSLTFSPEYKLQNFYVFSYHYNGMNVAHGANSRNVGRSTSAIAADSSPIVDGVHQNAILAAAASVPSGSWVNFPWPTLEVQRAIQNGVALPPDKLAEVDQKVAFMVNYEHSVRGSVQQFYLGVGYTHQPLPERCADTGPLDEPWTTELNCTALPSNSSAKCAADFASPCAIANTQRLVADAATEAYVQDPASNIVGLVNASDRFNLGSERAPFGLWVMNEDGVLVALGRSYPRNYRTMRELYVDGFGLSEDAYACFMDAAKRTATSALGGTNSALLGGWLKTQWGLTRNGEIAEVDLTVMYVRGLMLGNTRFFYGTGFLSRGPPDVVHSFDGRPCGNDFDTSCARQNARLALGVVASRVLASGRAAALNESQQQCLQTLRQQGDALDLNSSAAGADTTGSGGEQRRLLADKDALLTLEEELAAVTNEGLRGLLGEDAAFAYFDCLAYVLRPSADEATAEVVASTINPAHVGNSTATIVPPDVDPTEWLQAHADAASEYTYELGSSIDGQQGYANVRVSNGTDQPPLRLRVLVVRVRAGEDGLPYLVASGTQDRRAFHACGNGSCPAHSACASSESEFCECAAGYVANIETGVCEDEPGSGGSSLPTWVIVLIAVLGSAALLVALLALYVRRRQRLKHEGAWLIDPAEIEVVEPYTPLGSGTYGHVYLGRFRGTLVALKRVNLFAGRESKKVSSERAMGDGAGDAAEEVPRLGSSPVGGIAGAGKANEKDLTKEHRASSLRRAPSLNPYSTTAVAIQELDAGGQGSQLPQLPESGVGRDESAEGMQGSAWGSGRSGVARAFGAPCCAMPSTTSIASAENIDGDCEHISACNSASSSSSLGHASSSGGSGFSWAKRALVPPAWLGGSPTSTRRSRYQRGSARLSSSRRVATFKREIKLMVRLRHPNIVTMLGSTRETKPLIVMEYMPRGTLHDLLASPTFAVPPGLLYSMARNVVAGLRYLHAGGVLHRDLKAGNVLVTESFEAKIADFGLSGTKSSVYDGGGSHGVVGTPFWMAPELLDGQPHSEMSDVYAFGMLLYEMWSRTTPYSDLCVGEESGGAGMRPREVLLAVRSSETKLRPTITASMRANAPPELWQLIEDCLLHHDARRPTLEECDTVLAKLQASCGDVFDPESNQRRTHLLERMLPPDVAARLTRGEKVGALRYADVTVFFSDIVGFTELSATLQPEQVTDFLNRLYRTLDGLCAEFDLFKLETIGDSFMCAGSVHRQQPNTHVARVACFALAAVQAAERTLVDVDAPELGTLQIRVGFHCGPAVGAVVGDANLKFSLYGDTVNTASRCESNGLAQRVTCSEAAAKALASQAPWLSVEPRGSKTVKGKGEMKLFWVVGTKDGRDPRECVCELEQADGATRGDDGDCVDSVLTVTAGGGGTDSADEVGEIADK</sequence>
<dbReference type="PANTHER" id="PTHR11920:SF335">
    <property type="entry name" value="GUANYLATE CYCLASE"/>
    <property type="match status" value="1"/>
</dbReference>
<dbReference type="InterPro" id="IPR011009">
    <property type="entry name" value="Kinase-like_dom_sf"/>
</dbReference>
<feature type="transmembrane region" description="Helical" evidence="10">
    <location>
        <begin position="1046"/>
        <end position="1068"/>
    </location>
</feature>
<dbReference type="GO" id="GO:0004383">
    <property type="term" value="F:guanylate cyclase activity"/>
    <property type="evidence" value="ECO:0007669"/>
    <property type="project" value="UniProtKB-EC"/>
</dbReference>
<evidence type="ECO:0000256" key="10">
    <source>
        <dbReference type="SAM" id="Phobius"/>
    </source>
</evidence>
<dbReference type="GO" id="GO:0005886">
    <property type="term" value="C:plasma membrane"/>
    <property type="evidence" value="ECO:0007669"/>
    <property type="project" value="TreeGrafter"/>
</dbReference>
<dbReference type="GO" id="GO:0004016">
    <property type="term" value="F:adenylate cyclase activity"/>
    <property type="evidence" value="ECO:0007669"/>
    <property type="project" value="TreeGrafter"/>
</dbReference>
<keyword evidence="6 10" id="KW-0472">Membrane</keyword>
<dbReference type="EMBL" id="HBDZ01011244">
    <property type="protein sequence ID" value="CAD8244305.1"/>
    <property type="molecule type" value="Transcribed_RNA"/>
</dbReference>
<evidence type="ECO:0000259" key="13">
    <source>
        <dbReference type="PROSITE" id="PS50125"/>
    </source>
</evidence>
<evidence type="ECO:0000256" key="6">
    <source>
        <dbReference type="ARBA" id="ARBA00023136"/>
    </source>
</evidence>
<gene>
    <name evidence="14" type="ORF">PCOL08062_LOCUS8565</name>
</gene>
<evidence type="ECO:0000256" key="8">
    <source>
        <dbReference type="ARBA" id="ARBA00023293"/>
    </source>
</evidence>
<evidence type="ECO:0000313" key="14">
    <source>
        <dbReference type="EMBL" id="CAD8244305.1"/>
    </source>
</evidence>
<dbReference type="SUPFAM" id="SSF55073">
    <property type="entry name" value="Nucleotide cyclase"/>
    <property type="match status" value="1"/>
</dbReference>
<comment type="subcellular location">
    <subcellularLocation>
        <location evidence="1">Membrane</location>
        <topology evidence="1">Single-pass membrane protein</topology>
    </subcellularLocation>
</comment>
<dbReference type="SUPFAM" id="SSF56112">
    <property type="entry name" value="Protein kinase-like (PK-like)"/>
    <property type="match status" value="2"/>
</dbReference>
<dbReference type="CDD" id="cd07302">
    <property type="entry name" value="CHD"/>
    <property type="match status" value="1"/>
</dbReference>
<proteinExistence type="predicted"/>
<dbReference type="Gene3D" id="1.10.510.10">
    <property type="entry name" value="Transferase(Phosphotransferase) domain 1"/>
    <property type="match status" value="1"/>
</dbReference>
<evidence type="ECO:0000256" key="11">
    <source>
        <dbReference type="SAM" id="SignalP"/>
    </source>
</evidence>
<protein>
    <recommendedName>
        <fullName evidence="2">guanylate cyclase</fullName>
        <ecNumber evidence="2">4.6.1.2</ecNumber>
    </recommendedName>
</protein>
<dbReference type="Gene3D" id="3.30.70.1230">
    <property type="entry name" value="Nucleotide cyclase"/>
    <property type="match status" value="1"/>
</dbReference>
<dbReference type="GO" id="GO:0007168">
    <property type="term" value="P:receptor guanylyl cyclase signaling pathway"/>
    <property type="evidence" value="ECO:0007669"/>
    <property type="project" value="TreeGrafter"/>
</dbReference>
<dbReference type="GO" id="GO:0001653">
    <property type="term" value="F:peptide receptor activity"/>
    <property type="evidence" value="ECO:0007669"/>
    <property type="project" value="TreeGrafter"/>
</dbReference>
<dbReference type="InterPro" id="IPR050401">
    <property type="entry name" value="Cyclic_nucleotide_synthase"/>
</dbReference>
<feature type="region of interest" description="Disordered" evidence="9">
    <location>
        <begin position="1130"/>
        <end position="1168"/>
    </location>
</feature>
<reference evidence="14" key="1">
    <citation type="submission" date="2021-01" db="EMBL/GenBank/DDBJ databases">
        <authorList>
            <person name="Corre E."/>
            <person name="Pelletier E."/>
            <person name="Niang G."/>
            <person name="Scheremetjew M."/>
            <person name="Finn R."/>
            <person name="Kale V."/>
            <person name="Holt S."/>
            <person name="Cochrane G."/>
            <person name="Meng A."/>
            <person name="Brown T."/>
            <person name="Cohen L."/>
        </authorList>
    </citation>
    <scope>NUCLEOTIDE SEQUENCE</scope>
    <source>
        <strain evidence="14">CCMP1413</strain>
    </source>
</reference>
<dbReference type="SMART" id="SM00220">
    <property type="entry name" value="S_TKc"/>
    <property type="match status" value="1"/>
</dbReference>
<dbReference type="PANTHER" id="PTHR11920">
    <property type="entry name" value="GUANYLYL CYCLASE"/>
    <property type="match status" value="1"/>
</dbReference>
<evidence type="ECO:0000256" key="3">
    <source>
        <dbReference type="ARBA" id="ARBA00022692"/>
    </source>
</evidence>
<evidence type="ECO:0000259" key="12">
    <source>
        <dbReference type="PROSITE" id="PS50011"/>
    </source>
</evidence>
<dbReference type="SMART" id="SM00044">
    <property type="entry name" value="CYCc"/>
    <property type="match status" value="1"/>
</dbReference>
<feature type="region of interest" description="Disordered" evidence="9">
    <location>
        <begin position="1201"/>
        <end position="1229"/>
    </location>
</feature>
<evidence type="ECO:0000256" key="9">
    <source>
        <dbReference type="SAM" id="MobiDB-lite"/>
    </source>
</evidence>
<feature type="chain" id="PRO_5031359360" description="guanylate cyclase" evidence="11">
    <location>
        <begin position="21"/>
        <end position="1839"/>
    </location>
</feature>
<dbReference type="PROSITE" id="PS50125">
    <property type="entry name" value="GUANYLATE_CYCLASE_2"/>
    <property type="match status" value="1"/>
</dbReference>
<keyword evidence="5 10" id="KW-1133">Transmembrane helix</keyword>
<keyword evidence="3 10" id="KW-0812">Transmembrane</keyword>
<feature type="domain" description="Guanylate cyclase" evidence="13">
    <location>
        <begin position="1605"/>
        <end position="1737"/>
    </location>
</feature>
<keyword evidence="7" id="KW-0456">Lyase</keyword>
<evidence type="ECO:0000256" key="5">
    <source>
        <dbReference type="ARBA" id="ARBA00022989"/>
    </source>
</evidence>
<keyword evidence="4" id="KW-0547">Nucleotide-binding</keyword>
<accession>A0A7R9TUE6</accession>
<feature type="domain" description="Protein kinase" evidence="12">
    <location>
        <begin position="1277"/>
        <end position="1555"/>
    </location>
</feature>
<dbReference type="Pfam" id="PF00069">
    <property type="entry name" value="Pkinase"/>
    <property type="match status" value="1"/>
</dbReference>
<dbReference type="InterPro" id="IPR001054">
    <property type="entry name" value="A/G_cyclase"/>
</dbReference>
<dbReference type="PROSITE" id="PS00108">
    <property type="entry name" value="PROTEIN_KINASE_ST"/>
    <property type="match status" value="1"/>
</dbReference>
<dbReference type="GO" id="GO:0005524">
    <property type="term" value="F:ATP binding"/>
    <property type="evidence" value="ECO:0007669"/>
    <property type="project" value="InterPro"/>
</dbReference>
<name>A0A7R9TUE6_9VIRI</name>
<dbReference type="EC" id="4.6.1.2" evidence="2"/>
<dbReference type="GO" id="GO:0035556">
    <property type="term" value="P:intracellular signal transduction"/>
    <property type="evidence" value="ECO:0007669"/>
    <property type="project" value="InterPro"/>
</dbReference>
<evidence type="ECO:0000256" key="7">
    <source>
        <dbReference type="ARBA" id="ARBA00023239"/>
    </source>
</evidence>
<evidence type="ECO:0000256" key="1">
    <source>
        <dbReference type="ARBA" id="ARBA00004167"/>
    </source>
</evidence>
<organism evidence="14">
    <name type="scientific">Prasinoderma coloniale</name>
    <dbReference type="NCBI Taxonomy" id="156133"/>
    <lineage>
        <taxon>Eukaryota</taxon>
        <taxon>Viridiplantae</taxon>
        <taxon>Prasinodermophyta</taxon>
        <taxon>Prasinodermophyceae</taxon>
        <taxon>Prasinodermales</taxon>
        <taxon>Prasinodermaceae</taxon>
        <taxon>Prasinoderma</taxon>
    </lineage>
</organism>
<feature type="signal peptide" evidence="11">
    <location>
        <begin position="1"/>
        <end position="20"/>
    </location>
</feature>